<evidence type="ECO:0000313" key="2">
    <source>
        <dbReference type="EMBL" id="KAG9444823.1"/>
    </source>
</evidence>
<dbReference type="Pfam" id="PF07727">
    <property type="entry name" value="RVT_2"/>
    <property type="match status" value="1"/>
</dbReference>
<dbReference type="InterPro" id="IPR013103">
    <property type="entry name" value="RVT_2"/>
</dbReference>
<dbReference type="AlphaFoldDB" id="A0AAV7E7Z2"/>
<dbReference type="PANTHER" id="PTHR11439">
    <property type="entry name" value="GAG-POL-RELATED RETROTRANSPOSON"/>
    <property type="match status" value="1"/>
</dbReference>
<sequence length="501" mass="56107">MSSSTRLFSPTPNLPYFLHRSPPLHPLHLQFHFFLYLPLYLPRAFFTYPTVATPITSLVPSIVPTVATPSDIHTVSTPIGPTPENFSSVPEIQTRARPGAPLATHPMTTRSMTNSLPPRTFFTSKHPLPNPKPPSVPTCYSQAVKSPEWRAAMNEEFDALLTNRTWSLVSLPQGRRAIGCKWVFRVKTKPDGSIDRYKARLVAKGFNQREGQHYFEAFSPVVKPVTIRTVLTLAVGRNWSIRQLDVNNAFLNGNLDEEVYMVQPSGFQDKTHPDAVCRLHKSLYGLKQSPRAWYQRLTSYLLDLGFTLSKADSSLLVRYTSTATIFVLIYVDDIIITGSSTKDIACLLANLQREFSIKDLGALHYFRGIEVTNLQSGLHLAQTKYTTDILSRLGLSEVKPLSTPIVTGSKLLKYDDTPLPDPSIFRSTVGALQYLTLTRPDIQYAVNQASQFQQNPTDTHWSAVKRILRYLKGTLSYGLVIHPSSDLGVDVYSTPTGRLSR</sequence>
<feature type="domain" description="Reverse transcriptase Ty1/copia-type" evidence="1">
    <location>
        <begin position="163"/>
        <end position="406"/>
    </location>
</feature>
<proteinExistence type="predicted"/>
<dbReference type="Proteomes" id="UP000825729">
    <property type="component" value="Unassembled WGS sequence"/>
</dbReference>
<reference evidence="2 3" key="1">
    <citation type="submission" date="2021-07" db="EMBL/GenBank/DDBJ databases">
        <title>The Aristolochia fimbriata genome: insights into angiosperm evolution, floral development and chemical biosynthesis.</title>
        <authorList>
            <person name="Jiao Y."/>
        </authorList>
    </citation>
    <scope>NUCLEOTIDE SEQUENCE [LARGE SCALE GENOMIC DNA]</scope>
    <source>
        <strain evidence="2">IBCAS-2021</strain>
        <tissue evidence="2">Leaf</tissue>
    </source>
</reference>
<evidence type="ECO:0000313" key="3">
    <source>
        <dbReference type="Proteomes" id="UP000825729"/>
    </source>
</evidence>
<organism evidence="2 3">
    <name type="scientific">Aristolochia fimbriata</name>
    <name type="common">White veined hardy Dutchman's pipe vine</name>
    <dbReference type="NCBI Taxonomy" id="158543"/>
    <lineage>
        <taxon>Eukaryota</taxon>
        <taxon>Viridiplantae</taxon>
        <taxon>Streptophyta</taxon>
        <taxon>Embryophyta</taxon>
        <taxon>Tracheophyta</taxon>
        <taxon>Spermatophyta</taxon>
        <taxon>Magnoliopsida</taxon>
        <taxon>Magnoliidae</taxon>
        <taxon>Piperales</taxon>
        <taxon>Aristolochiaceae</taxon>
        <taxon>Aristolochia</taxon>
    </lineage>
</organism>
<accession>A0AAV7E7Z2</accession>
<dbReference type="EMBL" id="JAINDJ010000006">
    <property type="protein sequence ID" value="KAG9444823.1"/>
    <property type="molecule type" value="Genomic_DNA"/>
</dbReference>
<keyword evidence="3" id="KW-1185">Reference proteome</keyword>
<dbReference type="SUPFAM" id="SSF56672">
    <property type="entry name" value="DNA/RNA polymerases"/>
    <property type="match status" value="1"/>
</dbReference>
<gene>
    <name evidence="2" type="ORF">H6P81_016163</name>
</gene>
<evidence type="ECO:0000259" key="1">
    <source>
        <dbReference type="Pfam" id="PF07727"/>
    </source>
</evidence>
<dbReference type="PANTHER" id="PTHR11439:SF455">
    <property type="entry name" value="RLK (RECEPTOR-LIKE PROTEIN KINASE) 8, PUTATIVE-RELATED"/>
    <property type="match status" value="1"/>
</dbReference>
<comment type="caution">
    <text evidence="2">The sequence shown here is derived from an EMBL/GenBank/DDBJ whole genome shotgun (WGS) entry which is preliminary data.</text>
</comment>
<protein>
    <recommendedName>
        <fullName evidence="1">Reverse transcriptase Ty1/copia-type domain-containing protein</fullName>
    </recommendedName>
</protein>
<dbReference type="InterPro" id="IPR043502">
    <property type="entry name" value="DNA/RNA_pol_sf"/>
</dbReference>
<name>A0AAV7E7Z2_ARIFI</name>